<proteinExistence type="predicted"/>
<accession>A0ABW7RP23</accession>
<keyword evidence="3" id="KW-1185">Reference proteome</keyword>
<comment type="caution">
    <text evidence="2">The sequence shown here is derived from an EMBL/GenBank/DDBJ whole genome shotgun (WGS) entry which is preliminary data.</text>
</comment>
<evidence type="ECO:0000313" key="2">
    <source>
        <dbReference type="EMBL" id="MFH8589837.1"/>
    </source>
</evidence>
<protein>
    <recommendedName>
        <fullName evidence="4">Virginiamycin B lyase</fullName>
    </recommendedName>
</protein>
<evidence type="ECO:0000256" key="1">
    <source>
        <dbReference type="SAM" id="MobiDB-lite"/>
    </source>
</evidence>
<dbReference type="InterPro" id="IPR051344">
    <property type="entry name" value="Vgb"/>
</dbReference>
<reference evidence="2 3" key="1">
    <citation type="submission" date="2024-10" db="EMBL/GenBank/DDBJ databases">
        <title>The Natural Products Discovery Center: Release of the First 8490 Sequenced Strains for Exploring Actinobacteria Biosynthetic Diversity.</title>
        <authorList>
            <person name="Kalkreuter E."/>
            <person name="Kautsar S.A."/>
            <person name="Yang D."/>
            <person name="Bader C.D."/>
            <person name="Teijaro C.N."/>
            <person name="Fluegel L."/>
            <person name="Davis C.M."/>
            <person name="Simpson J.R."/>
            <person name="Lauterbach L."/>
            <person name="Steele A.D."/>
            <person name="Gui C."/>
            <person name="Meng S."/>
            <person name="Li G."/>
            <person name="Viehrig K."/>
            <person name="Ye F."/>
            <person name="Su P."/>
            <person name="Kiefer A.F."/>
            <person name="Nichols A."/>
            <person name="Cepeda A.J."/>
            <person name="Yan W."/>
            <person name="Fan B."/>
            <person name="Jiang Y."/>
            <person name="Adhikari A."/>
            <person name="Zheng C.-J."/>
            <person name="Schuster L."/>
            <person name="Cowan T.M."/>
            <person name="Smanski M.J."/>
            <person name="Chevrette M.G."/>
            <person name="De Carvalho L.P.S."/>
            <person name="Shen B."/>
        </authorList>
    </citation>
    <scope>NUCLEOTIDE SEQUENCE [LARGE SCALE GENOMIC DNA]</scope>
    <source>
        <strain evidence="2 3">NPDC018013</strain>
    </source>
</reference>
<organism evidence="2 3">
    <name type="scientific">Streptomyces celluloflavus</name>
    <dbReference type="NCBI Taxonomy" id="58344"/>
    <lineage>
        <taxon>Bacteria</taxon>
        <taxon>Bacillati</taxon>
        <taxon>Actinomycetota</taxon>
        <taxon>Actinomycetes</taxon>
        <taxon>Kitasatosporales</taxon>
        <taxon>Streptomycetaceae</taxon>
        <taxon>Streptomyces</taxon>
    </lineage>
</organism>
<dbReference type="InterPro" id="IPR015943">
    <property type="entry name" value="WD40/YVTN_repeat-like_dom_sf"/>
</dbReference>
<gene>
    <name evidence="2" type="ORF">ACH4GP_36620</name>
</gene>
<dbReference type="SUPFAM" id="SSF101898">
    <property type="entry name" value="NHL repeat"/>
    <property type="match status" value="1"/>
</dbReference>
<dbReference type="PANTHER" id="PTHR40274">
    <property type="entry name" value="VIRGINIAMYCIN B LYASE"/>
    <property type="match status" value="1"/>
</dbReference>
<dbReference type="Gene3D" id="2.130.10.10">
    <property type="entry name" value="YVTN repeat-like/Quinoprotein amine dehydrogenase"/>
    <property type="match status" value="1"/>
</dbReference>
<dbReference type="PANTHER" id="PTHR40274:SF3">
    <property type="entry name" value="VIRGINIAMYCIN B LYASE"/>
    <property type="match status" value="1"/>
</dbReference>
<dbReference type="EMBL" id="JBIRGH010000037">
    <property type="protein sequence ID" value="MFH8589837.1"/>
    <property type="molecule type" value="Genomic_DNA"/>
</dbReference>
<dbReference type="RefSeq" id="WP_397676862.1">
    <property type="nucleotide sequence ID" value="NZ_JBIRGH010000037.1"/>
</dbReference>
<name>A0ABW7RP23_9ACTN</name>
<feature type="region of interest" description="Disordered" evidence="1">
    <location>
        <begin position="194"/>
        <end position="232"/>
    </location>
</feature>
<dbReference type="Proteomes" id="UP001610990">
    <property type="component" value="Unassembled WGS sequence"/>
</dbReference>
<dbReference type="Pfam" id="PF24684">
    <property type="entry name" value="Vgb_lyase"/>
    <property type="match status" value="1"/>
</dbReference>
<evidence type="ECO:0000313" key="3">
    <source>
        <dbReference type="Proteomes" id="UP001610990"/>
    </source>
</evidence>
<evidence type="ECO:0008006" key="4">
    <source>
        <dbReference type="Google" id="ProtNLM"/>
    </source>
</evidence>
<sequence length="232" mass="24297">MPTPFTPHGLRRGRLPSSLQAGASAAALPGIITEFTLSTPGSSPYPWDVAAGPDGNLWFTEYDRGLVGQITPGGAITEYPLPTPDGGPTGITAGPDGNVWFTEYDSGMIGRITPDGAITDYRIPSPNSFPWGITAGPDGNLWFTEYNNGVIGQITADGSITEHPLTNTGSGPTGITAGPDGNLWFVESTGNQIGQIAPGREHHGTPHPQLEQLPVGHRGGAGRQPVVRRGRR</sequence>